<organism evidence="4 5">
    <name type="scientific">Triparma laevis f. inornata</name>
    <dbReference type="NCBI Taxonomy" id="1714386"/>
    <lineage>
        <taxon>Eukaryota</taxon>
        <taxon>Sar</taxon>
        <taxon>Stramenopiles</taxon>
        <taxon>Ochrophyta</taxon>
        <taxon>Bolidophyceae</taxon>
        <taxon>Parmales</taxon>
        <taxon>Triparmaceae</taxon>
        <taxon>Triparma</taxon>
    </lineage>
</organism>
<dbReference type="InterPro" id="IPR019734">
    <property type="entry name" value="TPR_rpt"/>
</dbReference>
<evidence type="ECO:0000256" key="2">
    <source>
        <dbReference type="ARBA" id="ARBA00022803"/>
    </source>
</evidence>
<dbReference type="EMBL" id="BLQM01000426">
    <property type="protein sequence ID" value="GMH89243.1"/>
    <property type="molecule type" value="Genomic_DNA"/>
</dbReference>
<dbReference type="SUPFAM" id="SSF48452">
    <property type="entry name" value="TPR-like"/>
    <property type="match status" value="1"/>
</dbReference>
<dbReference type="PANTHER" id="PTHR45641:SF19">
    <property type="entry name" value="NEPHROCYSTIN-3"/>
    <property type="match status" value="1"/>
</dbReference>
<proteinExistence type="predicted"/>
<dbReference type="Pfam" id="PF13920">
    <property type="entry name" value="zf-C3HC4_3"/>
    <property type="match status" value="1"/>
</dbReference>
<dbReference type="AlphaFoldDB" id="A0A9W7BMC2"/>
<gene>
    <name evidence="4" type="ORF">TL16_g11396</name>
</gene>
<evidence type="ECO:0008006" key="6">
    <source>
        <dbReference type="Google" id="ProtNLM"/>
    </source>
</evidence>
<dbReference type="Gene3D" id="3.30.40.10">
    <property type="entry name" value="Zinc/RING finger domain, C3HC4 (zinc finger)"/>
    <property type="match status" value="1"/>
</dbReference>
<dbReference type="SMART" id="SM00028">
    <property type="entry name" value="TPR"/>
    <property type="match status" value="3"/>
</dbReference>
<dbReference type="PANTHER" id="PTHR45641">
    <property type="entry name" value="TETRATRICOPEPTIDE REPEAT PROTEIN (AFU_ORTHOLOGUE AFUA_6G03870)"/>
    <property type="match status" value="1"/>
</dbReference>
<dbReference type="Pfam" id="PF13424">
    <property type="entry name" value="TPR_12"/>
    <property type="match status" value="1"/>
</dbReference>
<dbReference type="Proteomes" id="UP001162640">
    <property type="component" value="Unassembled WGS sequence"/>
</dbReference>
<dbReference type="InterPro" id="IPR013083">
    <property type="entry name" value="Znf_RING/FYVE/PHD"/>
</dbReference>
<accession>A0A9W7BMC2</accession>
<dbReference type="PROSITE" id="PS50005">
    <property type="entry name" value="TPR"/>
    <property type="match status" value="1"/>
</dbReference>
<evidence type="ECO:0000313" key="5">
    <source>
        <dbReference type="Proteomes" id="UP001162640"/>
    </source>
</evidence>
<keyword evidence="1" id="KW-0677">Repeat</keyword>
<feature type="repeat" description="TPR" evidence="3">
    <location>
        <begin position="283"/>
        <end position="316"/>
    </location>
</feature>
<dbReference type="Gene3D" id="1.25.40.10">
    <property type="entry name" value="Tetratricopeptide repeat domain"/>
    <property type="match status" value="2"/>
</dbReference>
<keyword evidence="2 3" id="KW-0802">TPR repeat</keyword>
<reference evidence="5" key="1">
    <citation type="journal article" date="2023" name="Commun. Biol.">
        <title>Genome analysis of Parmales, the sister group of diatoms, reveals the evolutionary specialization of diatoms from phago-mixotrophs to photoautotrophs.</title>
        <authorList>
            <person name="Ban H."/>
            <person name="Sato S."/>
            <person name="Yoshikawa S."/>
            <person name="Yamada K."/>
            <person name="Nakamura Y."/>
            <person name="Ichinomiya M."/>
            <person name="Sato N."/>
            <person name="Blanc-Mathieu R."/>
            <person name="Endo H."/>
            <person name="Kuwata A."/>
            <person name="Ogata H."/>
        </authorList>
    </citation>
    <scope>NUCLEOTIDE SEQUENCE [LARGE SCALE GENOMIC DNA]</scope>
</reference>
<dbReference type="InterPro" id="IPR011990">
    <property type="entry name" value="TPR-like_helical_dom_sf"/>
</dbReference>
<evidence type="ECO:0000256" key="3">
    <source>
        <dbReference type="PROSITE-ProRule" id="PRU00339"/>
    </source>
</evidence>
<evidence type="ECO:0000256" key="1">
    <source>
        <dbReference type="ARBA" id="ARBA00022737"/>
    </source>
</evidence>
<comment type="caution">
    <text evidence="4">The sequence shown here is derived from an EMBL/GenBank/DDBJ whole genome shotgun (WGS) entry which is preliminary data.</text>
</comment>
<evidence type="ECO:0000313" key="4">
    <source>
        <dbReference type="EMBL" id="GMH89243.1"/>
    </source>
</evidence>
<name>A0A9W7BMC2_9STRA</name>
<sequence>MRPCSHSATCRECAQELMTRSEPCPICRKEIVGFDVGVYSINVSERGLWMTSARNIRELAKNDGSNLYFQTMFNGNEEPYLRWKEVFDVLEIEGGKGIYYTFRALAKLCSVDFFDDRSLLVVAWKRILEVLELAMPEEKKVRGGKETQQRKKYDPRKLEILDSCAALGLACQNVHDWNDAERYAKRAKEGYEEQLGRESEKALEATYSLTMSTDDGKRIEKLGDLVKRIERALGEENVVTLDTLNTLGAMLNRNGEYEGAIKVCERCLAGRMKLLGEDHRETFETLNNLGGIYKKIENYEKALGFFERVLKANERMLGTNHPHTLVTVMNIANMHTLQMDFGKAEPLYEIALEGFEAQLGKDHSDTKRCAKELGAFCEFSGNEEKLAELMKRYAL</sequence>
<dbReference type="SUPFAM" id="SSF57850">
    <property type="entry name" value="RING/U-box"/>
    <property type="match status" value="1"/>
</dbReference>
<protein>
    <recommendedName>
        <fullName evidence="6">Kinesin light chain</fullName>
    </recommendedName>
</protein>